<evidence type="ECO:0000256" key="5">
    <source>
        <dbReference type="ARBA" id="ARBA00022777"/>
    </source>
</evidence>
<evidence type="ECO:0000259" key="10">
    <source>
        <dbReference type="PROSITE" id="PS50011"/>
    </source>
</evidence>
<evidence type="ECO:0000256" key="3">
    <source>
        <dbReference type="ARBA" id="ARBA00022679"/>
    </source>
</evidence>
<protein>
    <recommendedName>
        <fullName evidence="1">non-specific serine/threonine protein kinase</fullName>
        <ecNumber evidence="1">2.7.11.1</ecNumber>
    </recommendedName>
</protein>
<evidence type="ECO:0000256" key="9">
    <source>
        <dbReference type="PROSITE-ProRule" id="PRU10141"/>
    </source>
</evidence>
<sequence length="271" mass="30342">MSSVSEDHFDLYEVVQQIGQGGFGVVYKIKRKTDGKLLAFKKISCKTEQKEISISKEAEILSSIHHENIIEFVEAFKHDNSFYIVIELAEGGNLLNFYQNKKKKGEFVTEEEAWRFLKGITSGIAYLHSNRILHRDINPGNILLTSDGTVKIAGFSIATKLEPGEDYAKTDCGTAMYVDPEQSSSGKQSFPADIYAAGLIIHEILTLQVPFDPKDKAIISLMKEQIAGKVAVQIDPSRYSKELIDIVSSMRNVSPKKRPTPEQILAYPRLQ</sequence>
<keyword evidence="6 9" id="KW-0067">ATP-binding</keyword>
<accession>A0A5J4UUD0</accession>
<dbReference type="GO" id="GO:0005524">
    <property type="term" value="F:ATP binding"/>
    <property type="evidence" value="ECO:0007669"/>
    <property type="project" value="UniProtKB-UniRule"/>
</dbReference>
<evidence type="ECO:0000256" key="4">
    <source>
        <dbReference type="ARBA" id="ARBA00022741"/>
    </source>
</evidence>
<proteinExistence type="predicted"/>
<name>A0A5J4UUD0_9EUKA</name>
<keyword evidence="3" id="KW-0808">Transferase</keyword>
<comment type="catalytic activity">
    <reaction evidence="7">
        <text>L-threonyl-[protein] + ATP = O-phospho-L-threonyl-[protein] + ADP + H(+)</text>
        <dbReference type="Rhea" id="RHEA:46608"/>
        <dbReference type="Rhea" id="RHEA-COMP:11060"/>
        <dbReference type="Rhea" id="RHEA-COMP:11605"/>
        <dbReference type="ChEBI" id="CHEBI:15378"/>
        <dbReference type="ChEBI" id="CHEBI:30013"/>
        <dbReference type="ChEBI" id="CHEBI:30616"/>
        <dbReference type="ChEBI" id="CHEBI:61977"/>
        <dbReference type="ChEBI" id="CHEBI:456216"/>
        <dbReference type="EC" id="2.7.11.1"/>
    </reaction>
</comment>
<dbReference type="EMBL" id="SNRW01012341">
    <property type="protein sequence ID" value="KAA6373953.1"/>
    <property type="molecule type" value="Genomic_DNA"/>
</dbReference>
<keyword evidence="2" id="KW-0723">Serine/threonine-protein kinase</keyword>
<dbReference type="PROSITE" id="PS50011">
    <property type="entry name" value="PROTEIN_KINASE_DOM"/>
    <property type="match status" value="1"/>
</dbReference>
<dbReference type="InterPro" id="IPR000719">
    <property type="entry name" value="Prot_kinase_dom"/>
</dbReference>
<dbReference type="EC" id="2.7.11.1" evidence="1"/>
<evidence type="ECO:0000313" key="12">
    <source>
        <dbReference type="Proteomes" id="UP000324800"/>
    </source>
</evidence>
<dbReference type="Proteomes" id="UP000324800">
    <property type="component" value="Unassembled WGS sequence"/>
</dbReference>
<dbReference type="PANTHER" id="PTHR44899:SF7">
    <property type="entry name" value="NIMA-RELATED KINASE"/>
    <property type="match status" value="1"/>
</dbReference>
<evidence type="ECO:0000313" key="11">
    <source>
        <dbReference type="EMBL" id="KAA6373953.1"/>
    </source>
</evidence>
<gene>
    <name evidence="11" type="ORF">EZS28_030521</name>
</gene>
<dbReference type="GO" id="GO:0004674">
    <property type="term" value="F:protein serine/threonine kinase activity"/>
    <property type="evidence" value="ECO:0007669"/>
    <property type="project" value="UniProtKB-KW"/>
</dbReference>
<feature type="domain" description="Protein kinase" evidence="10">
    <location>
        <begin position="12"/>
        <end position="270"/>
    </location>
</feature>
<dbReference type="InterPro" id="IPR011009">
    <property type="entry name" value="Kinase-like_dom_sf"/>
</dbReference>
<organism evidence="11 12">
    <name type="scientific">Streblomastix strix</name>
    <dbReference type="NCBI Taxonomy" id="222440"/>
    <lineage>
        <taxon>Eukaryota</taxon>
        <taxon>Metamonada</taxon>
        <taxon>Preaxostyla</taxon>
        <taxon>Oxymonadida</taxon>
        <taxon>Streblomastigidae</taxon>
        <taxon>Streblomastix</taxon>
    </lineage>
</organism>
<evidence type="ECO:0000256" key="6">
    <source>
        <dbReference type="ARBA" id="ARBA00022840"/>
    </source>
</evidence>
<keyword evidence="5 11" id="KW-0418">Kinase</keyword>
<dbReference type="PROSITE" id="PS00107">
    <property type="entry name" value="PROTEIN_KINASE_ATP"/>
    <property type="match status" value="1"/>
</dbReference>
<dbReference type="InterPro" id="IPR017441">
    <property type="entry name" value="Protein_kinase_ATP_BS"/>
</dbReference>
<dbReference type="SUPFAM" id="SSF56112">
    <property type="entry name" value="Protein kinase-like (PK-like)"/>
    <property type="match status" value="1"/>
</dbReference>
<evidence type="ECO:0000256" key="2">
    <source>
        <dbReference type="ARBA" id="ARBA00022527"/>
    </source>
</evidence>
<dbReference type="AlphaFoldDB" id="A0A5J4UUD0"/>
<dbReference type="PANTHER" id="PTHR44899">
    <property type="entry name" value="CAMK FAMILY PROTEIN KINASE"/>
    <property type="match status" value="1"/>
</dbReference>
<evidence type="ECO:0000256" key="8">
    <source>
        <dbReference type="ARBA" id="ARBA00048679"/>
    </source>
</evidence>
<comment type="catalytic activity">
    <reaction evidence="8">
        <text>L-seryl-[protein] + ATP = O-phospho-L-seryl-[protein] + ADP + H(+)</text>
        <dbReference type="Rhea" id="RHEA:17989"/>
        <dbReference type="Rhea" id="RHEA-COMP:9863"/>
        <dbReference type="Rhea" id="RHEA-COMP:11604"/>
        <dbReference type="ChEBI" id="CHEBI:15378"/>
        <dbReference type="ChEBI" id="CHEBI:29999"/>
        <dbReference type="ChEBI" id="CHEBI:30616"/>
        <dbReference type="ChEBI" id="CHEBI:83421"/>
        <dbReference type="ChEBI" id="CHEBI:456216"/>
        <dbReference type="EC" id="2.7.11.1"/>
    </reaction>
</comment>
<dbReference type="OrthoDB" id="10004143at2759"/>
<comment type="caution">
    <text evidence="11">The sequence shown here is derived from an EMBL/GenBank/DDBJ whole genome shotgun (WGS) entry which is preliminary data.</text>
</comment>
<feature type="binding site" evidence="9">
    <location>
        <position position="41"/>
    </location>
    <ligand>
        <name>ATP</name>
        <dbReference type="ChEBI" id="CHEBI:30616"/>
    </ligand>
</feature>
<reference evidence="11 12" key="1">
    <citation type="submission" date="2019-03" db="EMBL/GenBank/DDBJ databases">
        <title>Single cell metagenomics reveals metabolic interactions within the superorganism composed of flagellate Streblomastix strix and complex community of Bacteroidetes bacteria on its surface.</title>
        <authorList>
            <person name="Treitli S.C."/>
            <person name="Kolisko M."/>
            <person name="Husnik F."/>
            <person name="Keeling P."/>
            <person name="Hampl V."/>
        </authorList>
    </citation>
    <scope>NUCLEOTIDE SEQUENCE [LARGE SCALE GENOMIC DNA]</scope>
    <source>
        <strain evidence="11">ST1C</strain>
    </source>
</reference>
<keyword evidence="4 9" id="KW-0547">Nucleotide-binding</keyword>
<dbReference type="InterPro" id="IPR051131">
    <property type="entry name" value="NEK_Ser/Thr_kinase_NIMA"/>
</dbReference>
<dbReference type="PIRSF" id="PIRSF000654">
    <property type="entry name" value="Integrin-linked_kinase"/>
    <property type="match status" value="1"/>
</dbReference>
<dbReference type="Pfam" id="PF00069">
    <property type="entry name" value="Pkinase"/>
    <property type="match status" value="1"/>
</dbReference>
<evidence type="ECO:0000256" key="1">
    <source>
        <dbReference type="ARBA" id="ARBA00012513"/>
    </source>
</evidence>
<dbReference type="Gene3D" id="1.10.510.10">
    <property type="entry name" value="Transferase(Phosphotransferase) domain 1"/>
    <property type="match status" value="1"/>
</dbReference>
<evidence type="ECO:0000256" key="7">
    <source>
        <dbReference type="ARBA" id="ARBA00047899"/>
    </source>
</evidence>